<reference evidence="10" key="2">
    <citation type="submission" date="2024-10" db="UniProtKB">
        <authorList>
            <consortium name="EnsemblProtists"/>
        </authorList>
    </citation>
    <scope>IDENTIFICATION</scope>
</reference>
<dbReference type="SUPFAM" id="SSF51905">
    <property type="entry name" value="FAD/NAD(P)-binding domain"/>
    <property type="match status" value="1"/>
</dbReference>
<dbReference type="InterPro" id="IPR016156">
    <property type="entry name" value="FAD/NAD-linked_Rdtase_dimer_sf"/>
</dbReference>
<dbReference type="GO" id="GO:0004362">
    <property type="term" value="F:glutathione-disulfide reductase (NADPH) activity"/>
    <property type="evidence" value="ECO:0007669"/>
    <property type="project" value="TreeGrafter"/>
</dbReference>
<dbReference type="SUPFAM" id="SSF51971">
    <property type="entry name" value="Nucleotide-binding domain"/>
    <property type="match status" value="1"/>
</dbReference>
<name>A0A0D3IEY9_EMIH1</name>
<dbReference type="GO" id="GO:0045454">
    <property type="term" value="P:cell redox homeostasis"/>
    <property type="evidence" value="ECO:0007669"/>
    <property type="project" value="InterPro"/>
</dbReference>
<dbReference type="RefSeq" id="XP_005762253.1">
    <property type="nucleotide sequence ID" value="XM_005762196.1"/>
</dbReference>
<evidence type="ECO:0000256" key="2">
    <source>
        <dbReference type="ARBA" id="ARBA00007532"/>
    </source>
</evidence>
<dbReference type="InterPro" id="IPR023753">
    <property type="entry name" value="FAD/NAD-binding_dom"/>
</dbReference>
<keyword evidence="6" id="KW-1015">Disulfide bond</keyword>
<dbReference type="PANTHER" id="PTHR42737:SF2">
    <property type="entry name" value="GLUTATHIONE REDUCTASE"/>
    <property type="match status" value="1"/>
</dbReference>
<dbReference type="GO" id="GO:0034599">
    <property type="term" value="P:cellular response to oxidative stress"/>
    <property type="evidence" value="ECO:0007669"/>
    <property type="project" value="TreeGrafter"/>
</dbReference>
<dbReference type="Gene3D" id="3.30.390.30">
    <property type="match status" value="1"/>
</dbReference>
<evidence type="ECO:0000256" key="3">
    <source>
        <dbReference type="ARBA" id="ARBA00022630"/>
    </source>
</evidence>
<evidence type="ECO:0000256" key="5">
    <source>
        <dbReference type="ARBA" id="ARBA00023002"/>
    </source>
</evidence>
<dbReference type="STRING" id="2903.R1DM96"/>
<dbReference type="GO" id="GO:0005829">
    <property type="term" value="C:cytosol"/>
    <property type="evidence" value="ECO:0007669"/>
    <property type="project" value="TreeGrafter"/>
</dbReference>
<dbReference type="EnsemblProtists" id="EOD09824">
    <property type="protein sequence ID" value="EOD09824"/>
    <property type="gene ID" value="EMIHUDRAFT_428139"/>
</dbReference>
<dbReference type="PRINTS" id="PR00368">
    <property type="entry name" value="FADPNR"/>
</dbReference>
<dbReference type="PANTHER" id="PTHR42737">
    <property type="entry name" value="GLUTATHIONE REDUCTASE"/>
    <property type="match status" value="1"/>
</dbReference>
<dbReference type="InterPro" id="IPR004099">
    <property type="entry name" value="Pyr_nucl-diS_OxRdtase_dimer"/>
</dbReference>
<dbReference type="InterPro" id="IPR046952">
    <property type="entry name" value="GSHR/TRXR-like"/>
</dbReference>
<organism evidence="10 11">
    <name type="scientific">Emiliania huxleyi (strain CCMP1516)</name>
    <dbReference type="NCBI Taxonomy" id="280463"/>
    <lineage>
        <taxon>Eukaryota</taxon>
        <taxon>Haptista</taxon>
        <taxon>Haptophyta</taxon>
        <taxon>Prymnesiophyceae</taxon>
        <taxon>Isochrysidales</taxon>
        <taxon>Noelaerhabdaceae</taxon>
        <taxon>Emiliania</taxon>
    </lineage>
</organism>
<comment type="cofactor">
    <cofactor evidence="1">
        <name>FAD</name>
        <dbReference type="ChEBI" id="CHEBI:57692"/>
    </cofactor>
</comment>
<evidence type="ECO:0000256" key="6">
    <source>
        <dbReference type="ARBA" id="ARBA00023157"/>
    </source>
</evidence>
<dbReference type="PRINTS" id="PR00411">
    <property type="entry name" value="PNDRDTASEI"/>
</dbReference>
<evidence type="ECO:0000313" key="11">
    <source>
        <dbReference type="Proteomes" id="UP000013827"/>
    </source>
</evidence>
<dbReference type="GO" id="GO:0006749">
    <property type="term" value="P:glutathione metabolic process"/>
    <property type="evidence" value="ECO:0007669"/>
    <property type="project" value="TreeGrafter"/>
</dbReference>
<evidence type="ECO:0000256" key="7">
    <source>
        <dbReference type="ARBA" id="ARBA00023284"/>
    </source>
</evidence>
<dbReference type="Proteomes" id="UP000013827">
    <property type="component" value="Unassembled WGS sequence"/>
</dbReference>
<evidence type="ECO:0000256" key="1">
    <source>
        <dbReference type="ARBA" id="ARBA00001974"/>
    </source>
</evidence>
<proteinExistence type="inferred from homology"/>
<keyword evidence="11" id="KW-1185">Reference proteome</keyword>
<dbReference type="GO" id="GO:0050660">
    <property type="term" value="F:flavin adenine dinucleotide binding"/>
    <property type="evidence" value="ECO:0007669"/>
    <property type="project" value="InterPro"/>
</dbReference>
<accession>A0A0D3IEY9</accession>
<keyword evidence="4" id="KW-0274">FAD</keyword>
<evidence type="ECO:0000256" key="4">
    <source>
        <dbReference type="ARBA" id="ARBA00022827"/>
    </source>
</evidence>
<dbReference type="eggNOG" id="KOG0405">
    <property type="taxonomic scope" value="Eukaryota"/>
</dbReference>
<sequence length="507" mass="53089">MAAPEEFDYLVIGGGSGGIASARRAAAHGARACVIERSRLNTCPAEEVPDNKKVMFNAATVLEMIHQSEGYGISVGGASFDMKAIKAKRDAYVTRLNGIYANNLANSDVTFVEGDARFTGPKTVAVGDRTLTGKAVLIAVGGRPSVPDIPGAAELGITSDGFFELDSVPDRVAVIGSGYIAVELAGILQVLGSKVDLFIRGATPLRSMESDVVERLVGEMEAAGITIVRGEAEAISGDAASKTVVLKDGKGEHGGYGQVLFATGREPVTGSLDLPAAGVETAPSGHIVVDAASRTSSEAELQLAYSARRPTAIAAGRLLSDRLFGGASEADTLMDYDFVPTVVFSHPPLAQAEAIARHGPDAVAVHKSTWVNMLYSREFLVDGQHMPKTFAKLVCVGPEQRVVGLHMIGLPRHLRGAAAPLSSGGFALAMKMGATKADFDSVVAIHPTSSEELVTIPPWQAHPVTDSPAEVLCALGSPYGRAQAKYSLRPDAYTPSYEEEPVPAKAR</sequence>
<evidence type="ECO:0000313" key="10">
    <source>
        <dbReference type="EnsemblProtists" id="EOD09824"/>
    </source>
</evidence>
<keyword evidence="5" id="KW-0560">Oxidoreductase</keyword>
<dbReference type="OMA" id="NDMYGEG"/>
<keyword evidence="3" id="KW-0285">Flavoprotein</keyword>
<evidence type="ECO:0008006" key="12">
    <source>
        <dbReference type="Google" id="ProtNLM"/>
    </source>
</evidence>
<dbReference type="Pfam" id="PF02852">
    <property type="entry name" value="Pyr_redox_dim"/>
    <property type="match status" value="1"/>
</dbReference>
<dbReference type="PaxDb" id="2903-EOD09824"/>
<evidence type="ECO:0000259" key="8">
    <source>
        <dbReference type="Pfam" id="PF02852"/>
    </source>
</evidence>
<dbReference type="InterPro" id="IPR036188">
    <property type="entry name" value="FAD/NAD-bd_sf"/>
</dbReference>
<feature type="domain" description="Pyridine nucleotide-disulphide oxidoreductase dimerisation" evidence="8">
    <location>
        <begin position="339"/>
        <end position="455"/>
    </location>
</feature>
<keyword evidence="7" id="KW-0676">Redox-active center</keyword>
<dbReference type="GO" id="GO:0005739">
    <property type="term" value="C:mitochondrion"/>
    <property type="evidence" value="ECO:0007669"/>
    <property type="project" value="TreeGrafter"/>
</dbReference>
<dbReference type="AlphaFoldDB" id="A0A0D3IEY9"/>
<dbReference type="Pfam" id="PF07992">
    <property type="entry name" value="Pyr_redox_2"/>
    <property type="match status" value="1"/>
</dbReference>
<protein>
    <recommendedName>
        <fullName evidence="12">Glutathione-disulfide reductase</fullName>
    </recommendedName>
</protein>
<reference evidence="11" key="1">
    <citation type="journal article" date="2013" name="Nature">
        <title>Pan genome of the phytoplankton Emiliania underpins its global distribution.</title>
        <authorList>
            <person name="Read B.A."/>
            <person name="Kegel J."/>
            <person name="Klute M.J."/>
            <person name="Kuo A."/>
            <person name="Lefebvre S.C."/>
            <person name="Maumus F."/>
            <person name="Mayer C."/>
            <person name="Miller J."/>
            <person name="Monier A."/>
            <person name="Salamov A."/>
            <person name="Young J."/>
            <person name="Aguilar M."/>
            <person name="Claverie J.M."/>
            <person name="Frickenhaus S."/>
            <person name="Gonzalez K."/>
            <person name="Herman E.K."/>
            <person name="Lin Y.C."/>
            <person name="Napier J."/>
            <person name="Ogata H."/>
            <person name="Sarno A.F."/>
            <person name="Shmutz J."/>
            <person name="Schroeder D."/>
            <person name="de Vargas C."/>
            <person name="Verret F."/>
            <person name="von Dassow P."/>
            <person name="Valentin K."/>
            <person name="Van de Peer Y."/>
            <person name="Wheeler G."/>
            <person name="Dacks J.B."/>
            <person name="Delwiche C.F."/>
            <person name="Dyhrman S.T."/>
            <person name="Glockner G."/>
            <person name="John U."/>
            <person name="Richards T."/>
            <person name="Worden A.Z."/>
            <person name="Zhang X."/>
            <person name="Grigoriev I.V."/>
            <person name="Allen A.E."/>
            <person name="Bidle K."/>
            <person name="Borodovsky M."/>
            <person name="Bowler C."/>
            <person name="Brownlee C."/>
            <person name="Cock J.M."/>
            <person name="Elias M."/>
            <person name="Gladyshev V.N."/>
            <person name="Groth M."/>
            <person name="Guda C."/>
            <person name="Hadaegh A."/>
            <person name="Iglesias-Rodriguez M.D."/>
            <person name="Jenkins J."/>
            <person name="Jones B.M."/>
            <person name="Lawson T."/>
            <person name="Leese F."/>
            <person name="Lindquist E."/>
            <person name="Lobanov A."/>
            <person name="Lomsadze A."/>
            <person name="Malik S.B."/>
            <person name="Marsh M.E."/>
            <person name="Mackinder L."/>
            <person name="Mock T."/>
            <person name="Mueller-Roeber B."/>
            <person name="Pagarete A."/>
            <person name="Parker M."/>
            <person name="Probert I."/>
            <person name="Quesneville H."/>
            <person name="Raines C."/>
            <person name="Rensing S.A."/>
            <person name="Riano-Pachon D.M."/>
            <person name="Richier S."/>
            <person name="Rokitta S."/>
            <person name="Shiraiwa Y."/>
            <person name="Soanes D.M."/>
            <person name="van der Giezen M."/>
            <person name="Wahlund T.M."/>
            <person name="Williams B."/>
            <person name="Wilson W."/>
            <person name="Wolfe G."/>
            <person name="Wurch L.L."/>
        </authorList>
    </citation>
    <scope>NUCLEOTIDE SEQUENCE</scope>
</reference>
<dbReference type="HOGENOM" id="CLU_016755_2_2_1"/>
<dbReference type="Gene3D" id="3.50.50.60">
    <property type="entry name" value="FAD/NAD(P)-binding domain"/>
    <property type="match status" value="2"/>
</dbReference>
<dbReference type="SUPFAM" id="SSF55424">
    <property type="entry name" value="FAD/NAD-linked reductases, dimerisation (C-terminal) domain"/>
    <property type="match status" value="1"/>
</dbReference>
<evidence type="ECO:0000259" key="9">
    <source>
        <dbReference type="Pfam" id="PF07992"/>
    </source>
</evidence>
<dbReference type="GeneID" id="17255968"/>
<feature type="domain" description="FAD/NAD(P)-binding" evidence="9">
    <location>
        <begin position="7"/>
        <end position="297"/>
    </location>
</feature>
<dbReference type="KEGG" id="ehx:EMIHUDRAFT_428139"/>
<comment type="similarity">
    <text evidence="2">Belongs to the class-I pyridine nucleotide-disulfide oxidoreductase family.</text>
</comment>